<dbReference type="PANTHER" id="PTHR12143">
    <property type="entry name" value="PEPTIDE N-GLYCANASE PNGASE -RELATED"/>
    <property type="match status" value="1"/>
</dbReference>
<dbReference type="InterPro" id="IPR041371">
    <property type="entry name" value="GH92_N"/>
</dbReference>
<dbReference type="InterPro" id="IPR014718">
    <property type="entry name" value="GH-type_carb-bd"/>
</dbReference>
<evidence type="ECO:0000313" key="3">
    <source>
        <dbReference type="EMBL" id="KSU20102.1"/>
    </source>
</evidence>
<gene>
    <name evidence="3" type="ORF">M20_1704</name>
</gene>
<dbReference type="Pfam" id="PF17678">
    <property type="entry name" value="Glyco_hydro_92N"/>
    <property type="match status" value="1"/>
</dbReference>
<dbReference type="Gene3D" id="3.30.2080.10">
    <property type="entry name" value="GH92 mannosidase domain"/>
    <property type="match status" value="1"/>
</dbReference>
<comment type="caution">
    <text evidence="3">The sequence shown here is derived from an EMBL/GenBank/DDBJ whole genome shotgun (WGS) entry which is preliminary data.</text>
</comment>
<dbReference type="GO" id="GO:0006516">
    <property type="term" value="P:glycoprotein catabolic process"/>
    <property type="evidence" value="ECO:0007669"/>
    <property type="project" value="TreeGrafter"/>
</dbReference>
<dbReference type="Gene3D" id="2.70.98.10">
    <property type="match status" value="1"/>
</dbReference>
<dbReference type="InterPro" id="IPR050883">
    <property type="entry name" value="PNGase"/>
</dbReference>
<dbReference type="AlphaFoldDB" id="A0A0V8E2P4"/>
<dbReference type="NCBIfam" id="TIGR01180">
    <property type="entry name" value="aman2_put"/>
    <property type="match status" value="1"/>
</dbReference>
<evidence type="ECO:0000259" key="1">
    <source>
        <dbReference type="Pfam" id="PF07971"/>
    </source>
</evidence>
<dbReference type="InterPro" id="IPR005887">
    <property type="entry name" value="GH92_a_mannosidase_put"/>
</dbReference>
<accession>A0A0V8E2P4</accession>
<dbReference type="GO" id="GO:0005829">
    <property type="term" value="C:cytosol"/>
    <property type="evidence" value="ECO:0007669"/>
    <property type="project" value="TreeGrafter"/>
</dbReference>
<dbReference type="Gene3D" id="1.20.1050.60">
    <property type="entry name" value="alpha-1,2-mannosidase"/>
    <property type="match status" value="1"/>
</dbReference>
<organism evidence="3 4">
    <name type="scientific">Lactococcus lactis subsp. lactis</name>
    <name type="common">Streptococcus lactis</name>
    <dbReference type="NCBI Taxonomy" id="1360"/>
    <lineage>
        <taxon>Bacteria</taxon>
        <taxon>Bacillati</taxon>
        <taxon>Bacillota</taxon>
        <taxon>Bacilli</taxon>
        <taxon>Lactobacillales</taxon>
        <taxon>Streptococcaceae</taxon>
        <taxon>Lactococcus</taxon>
    </lineage>
</organism>
<dbReference type="RefSeq" id="WP_058211926.1">
    <property type="nucleotide sequence ID" value="NZ_LKLU01000096.1"/>
</dbReference>
<dbReference type="PATRIC" id="fig|1360.114.peg.2763"/>
<name>A0A0V8E2P4_LACLL</name>
<dbReference type="InterPro" id="IPR012939">
    <property type="entry name" value="Glyco_hydro_92"/>
</dbReference>
<evidence type="ECO:0000313" key="4">
    <source>
        <dbReference type="Proteomes" id="UP000053719"/>
    </source>
</evidence>
<feature type="domain" description="Glycosyl hydrolase family 92 N-terminal" evidence="2">
    <location>
        <begin position="6"/>
        <end position="220"/>
    </location>
</feature>
<dbReference type="Proteomes" id="UP000053719">
    <property type="component" value="Unassembled WGS sequence"/>
</dbReference>
<dbReference type="GO" id="GO:0000224">
    <property type="term" value="F:peptide-N4-(N-acetyl-beta-glucosaminyl)asparagine amidase activity"/>
    <property type="evidence" value="ECO:0007669"/>
    <property type="project" value="TreeGrafter"/>
</dbReference>
<dbReference type="Pfam" id="PF07971">
    <property type="entry name" value="Glyco_hydro_92"/>
    <property type="match status" value="1"/>
</dbReference>
<dbReference type="EMBL" id="LKLU01000096">
    <property type="protein sequence ID" value="KSU20102.1"/>
    <property type="molecule type" value="Genomic_DNA"/>
</dbReference>
<dbReference type="InterPro" id="IPR008928">
    <property type="entry name" value="6-hairpin_glycosidase_sf"/>
</dbReference>
<feature type="domain" description="Glycosyl hydrolase family 92" evidence="1">
    <location>
        <begin position="225"/>
        <end position="697"/>
    </location>
</feature>
<dbReference type="GO" id="GO:0005975">
    <property type="term" value="P:carbohydrate metabolic process"/>
    <property type="evidence" value="ECO:0007669"/>
    <property type="project" value="InterPro"/>
</dbReference>
<protein>
    <submittedName>
        <fullName evidence="3">Alpha-12-mannosidase</fullName>
    </submittedName>
</protein>
<reference evidence="4" key="1">
    <citation type="submission" date="2015-10" db="EMBL/GenBank/DDBJ databases">
        <title>Draft Genome Sequences of 11 Lactococcus lactis subspecies cremoris strains.</title>
        <authorList>
            <person name="Wels M."/>
            <person name="Backus L."/>
            <person name="Boekhorst J."/>
            <person name="Dijkstra A."/>
            <person name="Beerthuizen M."/>
            <person name="Kelly W."/>
            <person name="Siezen R."/>
            <person name="Bachmann H."/>
            <person name="Van Hijum S."/>
        </authorList>
    </citation>
    <scope>NUCLEOTIDE SEQUENCE [LARGE SCALE GENOMIC DNA]</scope>
    <source>
        <strain evidence="4">M20</strain>
    </source>
</reference>
<dbReference type="PANTHER" id="PTHR12143:SF43">
    <property type="entry name" value="PUTATIVE-RELATED"/>
    <property type="match status" value="1"/>
</dbReference>
<sequence length="724" mass="82684">MKINKIDTRHGTANQSTFSHGNCLPYTGFPWGMNYFAPSTGAARGAWWFHPEDRTFEGYRITHQPSPWMGDFSHLTMTPVAGPLPETSLWHTVSSYRPEESTFNPTQLKITQLRYQITSQLIPSMYGGILSMNYQNLGLKDNGLMLHLPGSYELQQLDDYSLELSIINFAGCEDENFTFYLKFTADQPFVLSGNLSDEDSSVRLDFKAAKQVQIHFATSFISKEQAALNLEREQDNSAETYLENAESAWNNLFSRIEIEHHNQQEVSTFYHNLYRSFLFPQTFYEFDQEHQKIHYDTSSKTVKKGPLYTNNGFWDTFRTVYPLYSLIAVDEYGDMLEGFLNSYRATGFLPKWLSPDERGLMPGTLIDAVIADAAIKNIRPDLMPEFLEAMKKGATSQSENSNYGRRGTKDYLKLGYVPLTHHESVNHTLDYAFSDYCISQVAKQTGDKEISDFYAHQAKNYQNIFDSETGFMRAKDADGNFRPDFLDIRWGRDYAEGSAWQTSWSVLHDFAGLIKLHGSRENFENKLIELCNQRPNFNVEGYGFEIHEMSEMAAIEFGQVAISNQPSFHYPYLFSYIGKPWMATPLIKNLLTETFNDSPKGYPGDEDNGTMAAWYIFSSLGFYPVTAASNQYVLGIPLWDKARINLSSGQQLIILAEPNAPQQVFVNQITFTDKKVNDTFIKHEELIKGGTLKFDLGIVPNPLKYTNEQLPYSLTENSLLTDQT</sequence>
<dbReference type="Gene3D" id="1.20.1610.10">
    <property type="entry name" value="alpha-1,2-mannosidases domains"/>
    <property type="match status" value="1"/>
</dbReference>
<dbReference type="SUPFAM" id="SSF48208">
    <property type="entry name" value="Six-hairpin glycosidases"/>
    <property type="match status" value="1"/>
</dbReference>
<dbReference type="FunFam" id="3.30.2080.10:FF:000001">
    <property type="entry name" value="Alpha-1,2-mannosidase subfamily"/>
    <property type="match status" value="1"/>
</dbReference>
<evidence type="ECO:0000259" key="2">
    <source>
        <dbReference type="Pfam" id="PF17678"/>
    </source>
</evidence>
<proteinExistence type="predicted"/>
<dbReference type="GO" id="GO:0030246">
    <property type="term" value="F:carbohydrate binding"/>
    <property type="evidence" value="ECO:0007669"/>
    <property type="project" value="InterPro"/>
</dbReference>